<dbReference type="Proteomes" id="UP000051870">
    <property type="component" value="Unassembled WGS sequence"/>
</dbReference>
<evidence type="ECO:0008006" key="4">
    <source>
        <dbReference type="Google" id="ProtNLM"/>
    </source>
</evidence>
<dbReference type="GeneID" id="83880347"/>
<feature type="signal peptide" evidence="1">
    <location>
        <begin position="1"/>
        <end position="19"/>
    </location>
</feature>
<dbReference type="EMBL" id="CYTW01000001">
    <property type="protein sequence ID" value="CUJ90756.1"/>
    <property type="molecule type" value="Genomic_DNA"/>
</dbReference>
<accession>A0A0P1I5B8</accession>
<keyword evidence="3" id="KW-1185">Reference proteome</keyword>
<evidence type="ECO:0000256" key="1">
    <source>
        <dbReference type="SAM" id="SignalP"/>
    </source>
</evidence>
<reference evidence="3" key="1">
    <citation type="submission" date="2015-09" db="EMBL/GenBank/DDBJ databases">
        <authorList>
            <person name="Rodrigo-Torres Lidia"/>
            <person name="Arahal R.David."/>
        </authorList>
    </citation>
    <scope>NUCLEOTIDE SEQUENCE [LARGE SCALE GENOMIC DNA]</scope>
    <source>
        <strain evidence="3">CECT 7735</strain>
    </source>
</reference>
<evidence type="ECO:0000313" key="2">
    <source>
        <dbReference type="EMBL" id="CUJ90756.1"/>
    </source>
</evidence>
<sequence length="167" mass="17298">MKILPLLTAACLLASPSLADLHVEFVEGAPKDRFVVTNTGNCPIDAAMVTIDLTGSQGGLIFDVTGAGSGVEVFQPFEVVLGGDHMVQLPNVKDGDQVVSLQLENLDQNGSVAFTIDVDDTAGAREITVSRSEMKGATVSAKVGANNYSAVIGDTPKVTVKTGDCMS</sequence>
<dbReference type="STRING" id="1715693.PH7735_01289"/>
<evidence type="ECO:0000313" key="3">
    <source>
        <dbReference type="Proteomes" id="UP000051870"/>
    </source>
</evidence>
<protein>
    <recommendedName>
        <fullName evidence="4">Aggregation factor core</fullName>
    </recommendedName>
</protein>
<organism evidence="2 3">
    <name type="scientific">Shimia thalassica</name>
    <dbReference type="NCBI Taxonomy" id="1715693"/>
    <lineage>
        <taxon>Bacteria</taxon>
        <taxon>Pseudomonadati</taxon>
        <taxon>Pseudomonadota</taxon>
        <taxon>Alphaproteobacteria</taxon>
        <taxon>Rhodobacterales</taxon>
        <taxon>Roseobacteraceae</taxon>
    </lineage>
</organism>
<name>A0A0P1I5B8_9RHOB</name>
<gene>
    <name evidence="2" type="ORF">PH7735_01289</name>
</gene>
<dbReference type="RefSeq" id="WP_058310433.1">
    <property type="nucleotide sequence ID" value="NZ_CYTW01000001.1"/>
</dbReference>
<dbReference type="AlphaFoldDB" id="A0A0P1I5B8"/>
<feature type="chain" id="PRO_5006064902" description="Aggregation factor core" evidence="1">
    <location>
        <begin position="20"/>
        <end position="167"/>
    </location>
</feature>
<proteinExistence type="predicted"/>
<keyword evidence="1" id="KW-0732">Signal</keyword>